<organism evidence="1 2">
    <name type="scientific">Geodia barretti</name>
    <name type="common">Barrett's horny sponge</name>
    <dbReference type="NCBI Taxonomy" id="519541"/>
    <lineage>
        <taxon>Eukaryota</taxon>
        <taxon>Metazoa</taxon>
        <taxon>Porifera</taxon>
        <taxon>Demospongiae</taxon>
        <taxon>Heteroscleromorpha</taxon>
        <taxon>Tetractinellida</taxon>
        <taxon>Astrophorina</taxon>
        <taxon>Geodiidae</taxon>
        <taxon>Geodia</taxon>
    </lineage>
</organism>
<accession>A0AA35T9M5</accession>
<reference evidence="1" key="1">
    <citation type="submission" date="2023-03" db="EMBL/GenBank/DDBJ databases">
        <authorList>
            <person name="Steffen K."/>
            <person name="Cardenas P."/>
        </authorList>
    </citation>
    <scope>NUCLEOTIDE SEQUENCE</scope>
</reference>
<sequence length="47" mass="5339">MSSNGQKTNQGDPHFLCYTHNIRCGQFHLLRATVEPHNKGHYGTNDL</sequence>
<gene>
    <name evidence="1" type="ORF">GBAR_LOCUS24418</name>
</gene>
<evidence type="ECO:0000313" key="2">
    <source>
        <dbReference type="Proteomes" id="UP001174909"/>
    </source>
</evidence>
<dbReference type="AlphaFoldDB" id="A0AA35T9M5"/>
<name>A0AA35T9M5_GEOBA</name>
<evidence type="ECO:0000313" key="1">
    <source>
        <dbReference type="EMBL" id="CAI8043993.1"/>
    </source>
</evidence>
<dbReference type="EMBL" id="CASHTH010003371">
    <property type="protein sequence ID" value="CAI8043993.1"/>
    <property type="molecule type" value="Genomic_DNA"/>
</dbReference>
<keyword evidence="2" id="KW-1185">Reference proteome</keyword>
<comment type="caution">
    <text evidence="1">The sequence shown here is derived from an EMBL/GenBank/DDBJ whole genome shotgun (WGS) entry which is preliminary data.</text>
</comment>
<protein>
    <submittedName>
        <fullName evidence="1">Uncharacterized protein</fullName>
    </submittedName>
</protein>
<dbReference type="Proteomes" id="UP001174909">
    <property type="component" value="Unassembled WGS sequence"/>
</dbReference>
<proteinExistence type="predicted"/>